<evidence type="ECO:0000313" key="1">
    <source>
        <dbReference type="EMBL" id="XCP94344.1"/>
    </source>
</evidence>
<proteinExistence type="predicted"/>
<accession>A0AAU8NCX1</accession>
<gene>
    <name evidence="1" type="ORF">ABXS70_24945</name>
</gene>
<sequence>MIENVNILPKEEFHTTAKVEINDSFVQHLSTNNEYKELAAKYSLKLNEAEWHYFRGIATKTLLIPIYQETGTVNKFVAVYYDVQQIIKKIKVMTIEKIEHGFSLAFSNAEETHEVKGVYQYNQYVETQVNGLPVPVEGQITANFDLSCLQTGFEGLPLWLKAFCSVACGAIWTGAGAAACAGCLVGLGIDC</sequence>
<dbReference type="AlphaFoldDB" id="A0AAU8NCX1"/>
<dbReference type="EMBL" id="CP159992">
    <property type="protein sequence ID" value="XCP94344.1"/>
    <property type="molecule type" value="Genomic_DNA"/>
</dbReference>
<organism evidence="1">
    <name type="scientific">Paenibacillus sp. AN1007</name>
    <dbReference type="NCBI Taxonomy" id="3151385"/>
    <lineage>
        <taxon>Bacteria</taxon>
        <taxon>Bacillati</taxon>
        <taxon>Bacillota</taxon>
        <taxon>Bacilli</taxon>
        <taxon>Bacillales</taxon>
        <taxon>Paenibacillaceae</taxon>
        <taxon>Paenibacillus</taxon>
    </lineage>
</organism>
<dbReference type="RefSeq" id="WP_366291697.1">
    <property type="nucleotide sequence ID" value="NZ_CP159992.1"/>
</dbReference>
<reference evidence="1" key="1">
    <citation type="submission" date="2024-05" db="EMBL/GenBank/DDBJ databases">
        <title>Draft genome assemblies of 36 bacteria isolated from hibernating arctic ground squirrels.</title>
        <authorList>
            <person name="McKee H."/>
            <person name="Mullen L."/>
            <person name="Drown D.M."/>
            <person name="Duddleston K.N."/>
        </authorList>
    </citation>
    <scope>NUCLEOTIDE SEQUENCE</scope>
    <source>
        <strain evidence="1">AN1007</strain>
    </source>
</reference>
<protein>
    <submittedName>
        <fullName evidence="1">Uncharacterized protein</fullName>
    </submittedName>
</protein>
<name>A0AAU8NCX1_9BACL</name>